<feature type="domain" description="PLAT" evidence="11">
    <location>
        <begin position="1411"/>
        <end position="1530"/>
    </location>
</feature>
<keyword evidence="13" id="KW-1185">Reference proteome</keyword>
<feature type="transmembrane region" description="Helical" evidence="10">
    <location>
        <begin position="1573"/>
        <end position="1594"/>
    </location>
</feature>
<dbReference type="InterPro" id="IPR002859">
    <property type="entry name" value="PKD/REJ-like"/>
</dbReference>
<gene>
    <name evidence="12" type="ORF">XAT740_LOCUS43210</name>
</gene>
<evidence type="ECO:0000256" key="9">
    <source>
        <dbReference type="PROSITE-ProRule" id="PRU00152"/>
    </source>
</evidence>
<feature type="transmembrane region" description="Helical" evidence="10">
    <location>
        <begin position="1368"/>
        <end position="1386"/>
    </location>
</feature>
<dbReference type="InterPro" id="IPR001024">
    <property type="entry name" value="PLAT/LH2_dom"/>
</dbReference>
<evidence type="ECO:0000313" key="13">
    <source>
        <dbReference type="Proteomes" id="UP000663828"/>
    </source>
</evidence>
<evidence type="ECO:0000256" key="6">
    <source>
        <dbReference type="ARBA" id="ARBA00023136"/>
    </source>
</evidence>
<accession>A0A815XBC5</accession>
<feature type="transmembrane region" description="Helical" evidence="10">
    <location>
        <begin position="2193"/>
        <end position="2215"/>
    </location>
</feature>
<comment type="subcellular location">
    <subcellularLocation>
        <location evidence="1">Membrane</location>
        <topology evidence="1">Multi-pass membrane protein</topology>
    </subcellularLocation>
</comment>
<dbReference type="InterPro" id="IPR013122">
    <property type="entry name" value="PKD1_2_channel"/>
</dbReference>
<comment type="similarity">
    <text evidence="2">Belongs to the polycystin family.</text>
</comment>
<dbReference type="InterPro" id="IPR051223">
    <property type="entry name" value="Polycystin"/>
</dbReference>
<dbReference type="Gene3D" id="2.60.60.20">
    <property type="entry name" value="PLAT/LH2 domain"/>
    <property type="match status" value="1"/>
</dbReference>
<comment type="caution">
    <text evidence="9">Lacks conserved residue(s) required for the propagation of feature annotation.</text>
</comment>
<dbReference type="InterPro" id="IPR036392">
    <property type="entry name" value="PLAT/LH2_dom_sf"/>
</dbReference>
<organism evidence="12 13">
    <name type="scientific">Adineta ricciae</name>
    <name type="common">Rotifer</name>
    <dbReference type="NCBI Taxonomy" id="249248"/>
    <lineage>
        <taxon>Eukaryota</taxon>
        <taxon>Metazoa</taxon>
        <taxon>Spiralia</taxon>
        <taxon>Gnathifera</taxon>
        <taxon>Rotifera</taxon>
        <taxon>Eurotatoria</taxon>
        <taxon>Bdelloidea</taxon>
        <taxon>Adinetida</taxon>
        <taxon>Adinetidae</taxon>
        <taxon>Adineta</taxon>
    </lineage>
</organism>
<proteinExistence type="inferred from homology"/>
<keyword evidence="6 10" id="KW-0472">Membrane</keyword>
<evidence type="ECO:0000256" key="10">
    <source>
        <dbReference type="SAM" id="Phobius"/>
    </source>
</evidence>
<feature type="transmembrane region" description="Helical" evidence="10">
    <location>
        <begin position="1620"/>
        <end position="1641"/>
    </location>
</feature>
<keyword evidence="8" id="KW-0325">Glycoprotein</keyword>
<evidence type="ECO:0000259" key="11">
    <source>
        <dbReference type="PROSITE" id="PS50095"/>
    </source>
</evidence>
<dbReference type="InterPro" id="IPR003915">
    <property type="entry name" value="PKD_2"/>
</dbReference>
<feature type="transmembrane region" description="Helical" evidence="10">
    <location>
        <begin position="1814"/>
        <end position="1833"/>
    </location>
</feature>
<feature type="transmembrane region" description="Helical" evidence="10">
    <location>
        <begin position="2153"/>
        <end position="2172"/>
    </location>
</feature>
<dbReference type="PRINTS" id="PR01433">
    <property type="entry name" value="POLYCYSTIN2"/>
</dbReference>
<dbReference type="Pfam" id="PF02010">
    <property type="entry name" value="REJ"/>
    <property type="match status" value="1"/>
</dbReference>
<dbReference type="Pfam" id="PF23283">
    <property type="entry name" value="D8C_UMOD"/>
    <property type="match status" value="1"/>
</dbReference>
<dbReference type="GO" id="GO:0005509">
    <property type="term" value="F:calcium ion binding"/>
    <property type="evidence" value="ECO:0007669"/>
    <property type="project" value="InterPro"/>
</dbReference>
<dbReference type="GO" id="GO:0016020">
    <property type="term" value="C:membrane"/>
    <property type="evidence" value="ECO:0007669"/>
    <property type="project" value="UniProtKB-SubCell"/>
</dbReference>
<evidence type="ECO:0000256" key="3">
    <source>
        <dbReference type="ARBA" id="ARBA00022692"/>
    </source>
</evidence>
<dbReference type="EMBL" id="CAJNOR010005288">
    <property type="protein sequence ID" value="CAF1555353.1"/>
    <property type="molecule type" value="Genomic_DNA"/>
</dbReference>
<evidence type="ECO:0000256" key="4">
    <source>
        <dbReference type="ARBA" id="ARBA00022729"/>
    </source>
</evidence>
<dbReference type="PANTHER" id="PTHR10877:SF194">
    <property type="entry name" value="LOCATION OF VULVA DEFECTIVE 1"/>
    <property type="match status" value="1"/>
</dbReference>
<feature type="transmembrane region" description="Helical" evidence="10">
    <location>
        <begin position="2066"/>
        <end position="2084"/>
    </location>
</feature>
<dbReference type="Proteomes" id="UP000663828">
    <property type="component" value="Unassembled WGS sequence"/>
</dbReference>
<evidence type="ECO:0000256" key="5">
    <source>
        <dbReference type="ARBA" id="ARBA00022989"/>
    </source>
</evidence>
<dbReference type="InterPro" id="IPR046791">
    <property type="entry name" value="Polycystin_dom"/>
</dbReference>
<evidence type="ECO:0000256" key="2">
    <source>
        <dbReference type="ARBA" id="ARBA00007200"/>
    </source>
</evidence>
<dbReference type="Pfam" id="PF01477">
    <property type="entry name" value="PLAT"/>
    <property type="match status" value="1"/>
</dbReference>
<dbReference type="PANTHER" id="PTHR10877">
    <property type="entry name" value="POLYCYSTIN FAMILY MEMBER"/>
    <property type="match status" value="1"/>
</dbReference>
<dbReference type="Pfam" id="PF08016">
    <property type="entry name" value="PKD_channel"/>
    <property type="match status" value="1"/>
</dbReference>
<feature type="non-terminal residue" evidence="12">
    <location>
        <position position="1"/>
    </location>
</feature>
<feature type="transmembrane region" description="Helical" evidence="10">
    <location>
        <begin position="2248"/>
        <end position="2276"/>
    </location>
</feature>
<sequence>MIVQNESAAILSSPQCNNYTLIDDLTRSVNAIDTGNYTCDRDFFTTVPMWFRFVGAGGSQLTTDPVEIYHCTTHAPGWYSSEMPLSSGTTVNGTVCFTWSGSYCNWNNTISVTNCGSYYVYQLSQPPACRLRYCTTIAPTDWLTTTAEITTKGETKIQTTMSLPTTKLQTTMGLSTAKLQTTVGPSTTKIQTTADLPTTKLQTTIGLSTTKIQTTMSLSTTKLQTTLGPSTTKIQTTADLPTTKLQTTLSPSTTKIQTTVGLPTTNVQTTTDLATTKIQTSAELLTTKVPFTTSQSSAKAQTGCFSPKVILIPSVSTLSSPTQFRRSQDFTIISIIELNCNNSLLTSSQWTMKNCTSTCLQQISIDPTIPTTFNELYIPARTLPYGVYEVRLTVTMTQMPSLFSTEVTYIQITPSGITANLVQYGTSMITRGDQQDLQLDPGSYSVDPDQNSFNASAWKYQYYCRIYGLSMFPNSQGSLLTIDDMRNDSSNPSCLSLNRAGWRFDNFINSSLTILAGTLQFNRTYQFMVYMENRRNSSLQATGYVLVNVEETRPQMILIGCVIWTMCQPNLEFQLVNPTTQVALFAVCMGSCLTIQNITWNIYHGSMNSTTNFTRWILFDQTTSYQNNWFFGTNTCNFTVVNQLFLSNPDIELWRFEVVYTFTSETSSSSLNFVINQPPRNGSCSISPLNGTTSTLFDVSCPDWFDEDKIKDYTIYGWTDSSTKKMIVAYSTVPIFQVRLPLGDNQTSLLHLIVDIRDELDCITQYNISSVTVLADSAAIISLVNDIQHSPTRNPIIQLLASGNQNVVGQVITSVSLQFNQMNNENLDQAISNGVPMASIVISSLNSLHEQQLSMSLNQSALDEYNKELNSRAAARDYLIRFTPQLLITTVNHIKLQASTLAQLTQATNELTRETLKTASNRCYQLALTLESMKEKTSYDDVQQASLDLFQCAANLLSAVNGPLQQRTAILNLDFDRGTNFPDDYDTNLELEWAKLSLFADGDDFSWETIQKNRNLYYQKLLAKQISDDMTKLISLLTSSLNINLNVGQDFNISTAQILMSLETKVSQSLSSSYTKQIGYGQVQLPDNFSSYLGANEKISIRSMMQPLASYGNSKLSFNTNLSRSLSFSILDQNQNEIPIRTPTNHSIKLIIPRDPNLLIPSMILYNVTSMNSTPHNLIFNYHYLNLSSTLPTSVHWQIQPLNIAVAYLFIYRFDQTPQLNSSTNDLDGWTLFCPNDLTNESIYTYFVDNQRTAGHQSVIFGLRELNETEMGQRCLNISKENLPITNEPFHFTSNYQLRAYTSGCYYLDDDQQWKSDGLLVGSPTNLYQTECHSTHLTTFASGFVIFPKAVDWSYVFANADFMKNKTVYLTVICASVIYIILIVYARYYDKKDVEKLGVTILADNRKKDQYFYQIIVFTGGRKNAGTKSNVHFILHGNDDQTRIRTLADSHRRILRRSGVDSFLMSVPKSLGLLNCVRIWHDNSGKGSSASWFLKYLIVRDLQTMETFYFICQRWFAVENDDGKIERVLPVAGELETRQFSFVITKRTYHSISDGHLWFSIFSRPPSNQFTRVQRCTCCFVLFFVSMFLNIMYYDLSNEAKSTNASSISFGSLYISPRQVVIGIIVEFFAFIPSLLLVQFFRRLHSRRKRLSPVRKALSQVTGSLQDNPDRKSPLTFPWWCIFIAYGLCVTLVSLSILFIIARGIEFGDTKTQKWLTSILSGFVSSILFTQPLKIVVMAIFFTCFCRKSQKDREANEFLDDDQIGLEADEDYFHKTEKKSMIARPSSIRPGRLSEADLIHLRQQRLKEIHMWTVIREILMYICFISVLYVIVYSNPYSNAFLQANHLRKYFLNSRQTDLDLTKVSTIDEYWQWLESSFVENLRAQKWYNGDPPRNLSGFINDKSHRLIGWATMRQLRVKSEQCRIVSTCHADYSFFNEDKHSYTPTWLNETLRVSDSPVEKAFTYQSSDELDTFIYAGNYASYGSGGYVYEFRGGFIDVQNNISRLHALRWIDEKTRAVIIQLTLYNPNVRLFTAVTILAEFLSSGGVFTSARFEPISFDAFVSRSQLLCTIIYMLLVVYFMWIELRSFIELKRKYFCQFWSYVQLGLIVCSWTSVGIYTWRYNECQRIGQLFSETNGYVYINLQFASYVNDLLTYLLGFCCFFGTIQLIRLCRFNPRLCLFVHTLQHSAKELLSFMLMFAIMFMSFLCLFYLLFMSQLPECASLLGTAQMLFEMTLMKFDTHDLSEAAAFLGPFCFSLFIVFVVFICISMFLSIVADNFRRVRATLDDKSDGIFSFMFERFHRWTGWKKITEEEDMNAERNQRLSGQYYHPADMLSKKIDELLYALDR</sequence>
<dbReference type="GO" id="GO:0005262">
    <property type="term" value="F:calcium channel activity"/>
    <property type="evidence" value="ECO:0007669"/>
    <property type="project" value="TreeGrafter"/>
</dbReference>
<evidence type="ECO:0000313" key="12">
    <source>
        <dbReference type="EMBL" id="CAF1555353.1"/>
    </source>
</evidence>
<evidence type="ECO:0000256" key="1">
    <source>
        <dbReference type="ARBA" id="ARBA00004141"/>
    </source>
</evidence>
<feature type="transmembrane region" description="Helical" evidence="10">
    <location>
        <begin position="1679"/>
        <end position="1702"/>
    </location>
</feature>
<reference evidence="12" key="1">
    <citation type="submission" date="2021-02" db="EMBL/GenBank/DDBJ databases">
        <authorList>
            <person name="Nowell W R."/>
        </authorList>
    </citation>
    <scope>NUCLEOTIDE SEQUENCE</scope>
</reference>
<dbReference type="FunFam" id="2.60.60.20:FF:000022">
    <property type="entry name" value="Uncharacterized protein"/>
    <property type="match status" value="1"/>
</dbReference>
<dbReference type="InterPro" id="IPR057774">
    <property type="entry name" value="D8C_UMOD/GP2/OIT3-like"/>
</dbReference>
<dbReference type="PROSITE" id="PS50095">
    <property type="entry name" value="PLAT"/>
    <property type="match status" value="1"/>
</dbReference>
<keyword evidence="3 10" id="KW-0812">Transmembrane</keyword>
<dbReference type="SUPFAM" id="SSF58113">
    <property type="entry name" value="Apolipoprotein A-I"/>
    <property type="match status" value="1"/>
</dbReference>
<dbReference type="CDD" id="cd01752">
    <property type="entry name" value="PLAT_polycystin"/>
    <property type="match status" value="1"/>
</dbReference>
<dbReference type="InterPro" id="IPR042060">
    <property type="entry name" value="PLAT_polycystin1"/>
</dbReference>
<keyword evidence="7" id="KW-1015">Disulfide bond</keyword>
<protein>
    <recommendedName>
        <fullName evidence="11">PLAT domain-containing protein</fullName>
    </recommendedName>
</protein>
<dbReference type="SMART" id="SM00308">
    <property type="entry name" value="LH2"/>
    <property type="match status" value="1"/>
</dbReference>
<dbReference type="Pfam" id="PF20519">
    <property type="entry name" value="Polycystin_dom"/>
    <property type="match status" value="1"/>
</dbReference>
<name>A0A815XBC5_ADIRI</name>
<dbReference type="SUPFAM" id="SSF49723">
    <property type="entry name" value="Lipase/lipooxygenase domain (PLAT/LH2 domain)"/>
    <property type="match status" value="1"/>
</dbReference>
<feature type="transmembrane region" description="Helical" evidence="10">
    <location>
        <begin position="1722"/>
        <end position="1745"/>
    </location>
</feature>
<keyword evidence="5 10" id="KW-1133">Transmembrane helix</keyword>
<evidence type="ECO:0000256" key="7">
    <source>
        <dbReference type="ARBA" id="ARBA00023157"/>
    </source>
</evidence>
<evidence type="ECO:0000256" key="8">
    <source>
        <dbReference type="ARBA" id="ARBA00023180"/>
    </source>
</evidence>
<dbReference type="GO" id="GO:0050982">
    <property type="term" value="P:detection of mechanical stimulus"/>
    <property type="evidence" value="ECO:0007669"/>
    <property type="project" value="TreeGrafter"/>
</dbReference>
<feature type="transmembrane region" description="Helical" evidence="10">
    <location>
        <begin position="2096"/>
        <end position="2121"/>
    </location>
</feature>
<keyword evidence="4" id="KW-0732">Signal</keyword>
<comment type="caution">
    <text evidence="12">The sequence shown here is derived from an EMBL/GenBank/DDBJ whole genome shotgun (WGS) entry which is preliminary data.</text>
</comment>